<dbReference type="AlphaFoldDB" id="A0A1Z4N602"/>
<dbReference type="RefSeq" id="WP_096580530.1">
    <property type="nucleotide sequence ID" value="NZ_CAWNJS010000001.1"/>
</dbReference>
<dbReference type="Gene3D" id="3.10.450.50">
    <property type="match status" value="1"/>
</dbReference>
<gene>
    <name evidence="2" type="ORF">NIES37_51490</name>
</gene>
<proteinExistence type="predicted"/>
<dbReference type="SUPFAM" id="SSF54427">
    <property type="entry name" value="NTF2-like"/>
    <property type="match status" value="1"/>
</dbReference>
<dbReference type="Proteomes" id="UP000218785">
    <property type="component" value="Chromosome"/>
</dbReference>
<dbReference type="EMBL" id="AP018248">
    <property type="protein sequence ID" value="BAZ01150.1"/>
    <property type="molecule type" value="Genomic_DNA"/>
</dbReference>
<evidence type="ECO:0000259" key="1">
    <source>
        <dbReference type="Pfam" id="PF12680"/>
    </source>
</evidence>
<protein>
    <recommendedName>
        <fullName evidence="1">SnoaL-like domain-containing protein</fullName>
    </recommendedName>
</protein>
<dbReference type="KEGG" id="ttq:NIES37_51490"/>
<accession>A0A1Z4N602</accession>
<evidence type="ECO:0000313" key="2">
    <source>
        <dbReference type="EMBL" id="BAZ01150.1"/>
    </source>
</evidence>
<sequence>MTTAEFNRKTDTRELSIEGITEPTILRYFEALNAGDFAATSALFAEDGIMYPPFESGFVGTDAIATYLKQEAQGIKAQPHQGIIESLPNEQIQVQVAGKAFTSWCGVNVTWLFILNQQRQIIEAKIKLLASPQELLAMRRD</sequence>
<dbReference type="InterPro" id="IPR037401">
    <property type="entry name" value="SnoaL-like"/>
</dbReference>
<feature type="domain" description="SnoaL-like" evidence="1">
    <location>
        <begin position="26"/>
        <end position="73"/>
    </location>
</feature>
<name>A0A1Z4N602_9CYAN</name>
<keyword evidence="3" id="KW-1185">Reference proteome</keyword>
<reference evidence="2 3" key="1">
    <citation type="submission" date="2017-06" db="EMBL/GenBank/DDBJ databases">
        <title>Genome sequencing of cyanobaciteial culture collection at National Institute for Environmental Studies (NIES).</title>
        <authorList>
            <person name="Hirose Y."/>
            <person name="Shimura Y."/>
            <person name="Fujisawa T."/>
            <person name="Nakamura Y."/>
            <person name="Kawachi M."/>
        </authorList>
    </citation>
    <scope>NUCLEOTIDE SEQUENCE [LARGE SCALE GENOMIC DNA]</scope>
    <source>
        <strain evidence="2 3">NIES-37</strain>
    </source>
</reference>
<dbReference type="InterPro" id="IPR032710">
    <property type="entry name" value="NTF2-like_dom_sf"/>
</dbReference>
<evidence type="ECO:0000313" key="3">
    <source>
        <dbReference type="Proteomes" id="UP000218785"/>
    </source>
</evidence>
<dbReference type="Pfam" id="PF12680">
    <property type="entry name" value="SnoaL_2"/>
    <property type="match status" value="1"/>
</dbReference>
<organism evidence="2 3">
    <name type="scientific">Tolypothrix tenuis PCC 7101</name>
    <dbReference type="NCBI Taxonomy" id="231146"/>
    <lineage>
        <taxon>Bacteria</taxon>
        <taxon>Bacillati</taxon>
        <taxon>Cyanobacteriota</taxon>
        <taxon>Cyanophyceae</taxon>
        <taxon>Nostocales</taxon>
        <taxon>Tolypothrichaceae</taxon>
        <taxon>Tolypothrix</taxon>
    </lineage>
</organism>